<keyword evidence="2" id="KW-1185">Reference proteome</keyword>
<name>A0A8J5I464_9STRA</name>
<accession>A0A8J5I464</accession>
<sequence>MWDNHITRKLNRSTWKADITPPPPEYVANQLHSADSRLERHLSSLAQSANTALDCVRVSMAGYRCNGPTLCPLIRLTR</sequence>
<protein>
    <submittedName>
        <fullName evidence="1">Uncharacterized protein</fullName>
    </submittedName>
</protein>
<organism evidence="1 2">
    <name type="scientific">Phytophthora aleatoria</name>
    <dbReference type="NCBI Taxonomy" id="2496075"/>
    <lineage>
        <taxon>Eukaryota</taxon>
        <taxon>Sar</taxon>
        <taxon>Stramenopiles</taxon>
        <taxon>Oomycota</taxon>
        <taxon>Peronosporomycetes</taxon>
        <taxon>Peronosporales</taxon>
        <taxon>Peronosporaceae</taxon>
        <taxon>Phytophthora</taxon>
    </lineage>
</organism>
<proteinExistence type="predicted"/>
<gene>
    <name evidence="1" type="ORF">JG688_00016529</name>
</gene>
<dbReference type="AlphaFoldDB" id="A0A8J5I464"/>
<comment type="caution">
    <text evidence="1">The sequence shown here is derived from an EMBL/GenBank/DDBJ whole genome shotgun (WGS) entry which is preliminary data.</text>
</comment>
<evidence type="ECO:0000313" key="1">
    <source>
        <dbReference type="EMBL" id="KAG6945495.1"/>
    </source>
</evidence>
<dbReference type="Proteomes" id="UP000709295">
    <property type="component" value="Unassembled WGS sequence"/>
</dbReference>
<reference evidence="1" key="1">
    <citation type="submission" date="2021-01" db="EMBL/GenBank/DDBJ databases">
        <title>Phytophthora aleatoria, a newly-described species from Pinus radiata is distinct from Phytophthora cactorum isolates based on comparative genomics.</title>
        <authorList>
            <person name="Mcdougal R."/>
            <person name="Panda P."/>
            <person name="Williams N."/>
            <person name="Studholme D.J."/>
        </authorList>
    </citation>
    <scope>NUCLEOTIDE SEQUENCE</scope>
    <source>
        <strain evidence="1">NZFS 4037</strain>
    </source>
</reference>
<evidence type="ECO:0000313" key="2">
    <source>
        <dbReference type="Proteomes" id="UP000709295"/>
    </source>
</evidence>
<dbReference type="EMBL" id="JAENGY010002091">
    <property type="protein sequence ID" value="KAG6945495.1"/>
    <property type="molecule type" value="Genomic_DNA"/>
</dbReference>